<dbReference type="GO" id="GO:0005975">
    <property type="term" value="P:carbohydrate metabolic process"/>
    <property type="evidence" value="ECO:0007669"/>
    <property type="project" value="InterPro"/>
</dbReference>
<dbReference type="GO" id="GO:0006032">
    <property type="term" value="P:chitin catabolic process"/>
    <property type="evidence" value="ECO:0007669"/>
    <property type="project" value="InterPro"/>
</dbReference>
<dbReference type="Gene3D" id="1.10.530.10">
    <property type="match status" value="1"/>
</dbReference>
<dbReference type="PROSITE" id="PS00659">
    <property type="entry name" value="GLYCOSYL_HYDROL_F5"/>
    <property type="match status" value="1"/>
</dbReference>
<keyword evidence="1" id="KW-0378">Hydrolase</keyword>
<dbReference type="InterPro" id="IPR023346">
    <property type="entry name" value="Lysozyme-like_dom_sf"/>
</dbReference>
<dbReference type="GO" id="GO:0004568">
    <property type="term" value="F:chitinase activity"/>
    <property type="evidence" value="ECO:0007669"/>
    <property type="project" value="InterPro"/>
</dbReference>
<dbReference type="WBParaSite" id="Csp11.Scaffold629.g10824.t1">
    <property type="protein sequence ID" value="Csp11.Scaffold629.g10824.t1"/>
    <property type="gene ID" value="Csp11.Scaffold629.g10824"/>
</dbReference>
<proteinExistence type="predicted"/>
<protein>
    <submittedName>
        <fullName evidence="5">Glyco_hydro_19_cat domain-containing protein</fullName>
    </submittedName>
</protein>
<evidence type="ECO:0000313" key="5">
    <source>
        <dbReference type="WBParaSite" id="Csp11.Scaffold629.g10824.t1"/>
    </source>
</evidence>
<dbReference type="PANTHER" id="PTHR47836">
    <property type="entry name" value="PROTEIN CBG09520-RELATED"/>
    <property type="match status" value="1"/>
</dbReference>
<dbReference type="STRING" id="1561998.A0A1I7TQQ5"/>
<dbReference type="InterPro" id="IPR000726">
    <property type="entry name" value="Glyco_hydro_19_cat"/>
</dbReference>
<dbReference type="SUPFAM" id="SSF53955">
    <property type="entry name" value="Lysozyme-like"/>
    <property type="match status" value="1"/>
</dbReference>
<dbReference type="CDD" id="cd00325">
    <property type="entry name" value="chitinase_GH19"/>
    <property type="match status" value="1"/>
</dbReference>
<reference evidence="5" key="1">
    <citation type="submission" date="2016-11" db="UniProtKB">
        <authorList>
            <consortium name="WormBaseParasite"/>
        </authorList>
    </citation>
    <scope>IDENTIFICATION</scope>
</reference>
<evidence type="ECO:0000256" key="1">
    <source>
        <dbReference type="ARBA" id="ARBA00022801"/>
    </source>
</evidence>
<organism evidence="4 5">
    <name type="scientific">Caenorhabditis tropicalis</name>
    <dbReference type="NCBI Taxonomy" id="1561998"/>
    <lineage>
        <taxon>Eukaryota</taxon>
        <taxon>Metazoa</taxon>
        <taxon>Ecdysozoa</taxon>
        <taxon>Nematoda</taxon>
        <taxon>Chromadorea</taxon>
        <taxon>Rhabditida</taxon>
        <taxon>Rhabditina</taxon>
        <taxon>Rhabditomorpha</taxon>
        <taxon>Rhabditoidea</taxon>
        <taxon>Rhabditidae</taxon>
        <taxon>Peloderinae</taxon>
        <taxon>Caenorhabditis</taxon>
    </lineage>
</organism>
<sequence>MNVFQNGLLDDTSIINTTIIGDSRVHQHNQGIDGNSIVSAIHYGNASSCPKAAKYGTGPPESCTQPTDPNNLPASELESWFTQEITLSDQDASNCFYRGGFYNWFEGGPTSSFLDPKTPGYTPADGNSCASAGQYCSASSQITYFYPCSNETIENTAAPYKGCYFGRGAIQISYNYNYGQFQDWLKSVNIVVDLLNEPNLVMTKMDPPLAVLASLWFYMTPQPPKPAMHDIVMGNWNSGAKNTAAGYDGPIFGPTSLIINNECSGEDPTNPGGPGESRRIKAFKWFCGYFDAPTGPEETLSCKNMPVPLDQIFYNLSYQPDWSSTWKEVPCTCAPASYGGLIFYYDPDYYPASFAAQNEYNRLKCIASVYANPSMYSMDNTTSPCLNY</sequence>
<dbReference type="AlphaFoldDB" id="A0A1I7TQQ5"/>
<evidence type="ECO:0000259" key="3">
    <source>
        <dbReference type="Pfam" id="PF00182"/>
    </source>
</evidence>
<dbReference type="GO" id="GO:0016998">
    <property type="term" value="P:cell wall macromolecule catabolic process"/>
    <property type="evidence" value="ECO:0007669"/>
    <property type="project" value="InterPro"/>
</dbReference>
<dbReference type="Proteomes" id="UP000095282">
    <property type="component" value="Unplaced"/>
</dbReference>
<feature type="domain" description="Glycoside hydrolase family 19 catalytic" evidence="3">
    <location>
        <begin position="130"/>
        <end position="294"/>
    </location>
</feature>
<keyword evidence="4" id="KW-1185">Reference proteome</keyword>
<accession>A0A1I7TQQ5</accession>
<dbReference type="Pfam" id="PF00182">
    <property type="entry name" value="Glyco_hydro_19"/>
    <property type="match status" value="1"/>
</dbReference>
<dbReference type="InterPro" id="IPR018087">
    <property type="entry name" value="Glyco_hydro_5_CS"/>
</dbReference>
<dbReference type="PANTHER" id="PTHR47836:SF2">
    <property type="entry name" value="GLYCOSIDE HYDROLASE FAMILY 19 CATALYTIC DOMAIN-CONTAINING PROTEIN"/>
    <property type="match status" value="1"/>
</dbReference>
<evidence type="ECO:0000313" key="4">
    <source>
        <dbReference type="Proteomes" id="UP000095282"/>
    </source>
</evidence>
<dbReference type="eggNOG" id="KOG4742">
    <property type="taxonomic scope" value="Eukaryota"/>
</dbReference>
<name>A0A1I7TQQ5_9PELO</name>
<evidence type="ECO:0000256" key="2">
    <source>
        <dbReference type="ARBA" id="ARBA00023295"/>
    </source>
</evidence>
<keyword evidence="2" id="KW-0326">Glycosidase</keyword>